<reference evidence="2" key="2">
    <citation type="journal article" date="2023" name="IMA Fungus">
        <title>Comparative genomic study of the Penicillium genus elucidates a diverse pangenome and 15 lateral gene transfer events.</title>
        <authorList>
            <person name="Petersen C."/>
            <person name="Sorensen T."/>
            <person name="Nielsen M.R."/>
            <person name="Sondergaard T.E."/>
            <person name="Sorensen J.L."/>
            <person name="Fitzpatrick D.A."/>
            <person name="Frisvad J.C."/>
            <person name="Nielsen K.L."/>
        </authorList>
    </citation>
    <scope>NUCLEOTIDE SEQUENCE</scope>
    <source>
        <strain evidence="2">IBT 3081</strain>
    </source>
</reference>
<dbReference type="GeneID" id="81460479"/>
<gene>
    <name evidence="2" type="ORF">N7517_003566</name>
</gene>
<name>A0A9W9V9Q2_9EURO</name>
<evidence type="ECO:0000313" key="3">
    <source>
        <dbReference type="Proteomes" id="UP001147752"/>
    </source>
</evidence>
<proteinExistence type="predicted"/>
<comment type="caution">
    <text evidence="2">The sequence shown here is derived from an EMBL/GenBank/DDBJ whole genome shotgun (WGS) entry which is preliminary data.</text>
</comment>
<sequence length="61" mass="6348">MLLSPGLALITVFSQVLAIFGDLSNSYTSNTRIAENATFDYVVVGGGTAGLTIAARLAEQK</sequence>
<dbReference type="AlphaFoldDB" id="A0A9W9V9Q2"/>
<dbReference type="EMBL" id="JAPZBT010000002">
    <property type="protein sequence ID" value="KAJ5371560.1"/>
    <property type="molecule type" value="Genomic_DNA"/>
</dbReference>
<dbReference type="OrthoDB" id="4367626at2759"/>
<dbReference type="SUPFAM" id="SSF51905">
    <property type="entry name" value="FAD/NAD(P)-binding domain"/>
    <property type="match status" value="1"/>
</dbReference>
<dbReference type="Proteomes" id="UP001147752">
    <property type="component" value="Unassembled WGS sequence"/>
</dbReference>
<dbReference type="InterPro" id="IPR036188">
    <property type="entry name" value="FAD/NAD-bd_sf"/>
</dbReference>
<dbReference type="Gene3D" id="3.50.50.60">
    <property type="entry name" value="FAD/NAD(P)-binding domain"/>
    <property type="match status" value="1"/>
</dbReference>
<keyword evidence="3" id="KW-1185">Reference proteome</keyword>
<reference evidence="2" key="1">
    <citation type="submission" date="2022-12" db="EMBL/GenBank/DDBJ databases">
        <authorList>
            <person name="Petersen C."/>
        </authorList>
    </citation>
    <scope>NUCLEOTIDE SEQUENCE</scope>
    <source>
        <strain evidence="2">IBT 3081</strain>
    </source>
</reference>
<organism evidence="2 3">
    <name type="scientific">Penicillium concentricum</name>
    <dbReference type="NCBI Taxonomy" id="293559"/>
    <lineage>
        <taxon>Eukaryota</taxon>
        <taxon>Fungi</taxon>
        <taxon>Dikarya</taxon>
        <taxon>Ascomycota</taxon>
        <taxon>Pezizomycotina</taxon>
        <taxon>Eurotiomycetes</taxon>
        <taxon>Eurotiomycetidae</taxon>
        <taxon>Eurotiales</taxon>
        <taxon>Aspergillaceae</taxon>
        <taxon>Penicillium</taxon>
    </lineage>
</organism>
<protein>
    <submittedName>
        <fullName evidence="2">Glucose-methanol-choline oxidoreductase</fullName>
    </submittedName>
</protein>
<keyword evidence="1" id="KW-0732">Signal</keyword>
<feature type="chain" id="PRO_5040939319" evidence="1">
    <location>
        <begin position="19"/>
        <end position="61"/>
    </location>
</feature>
<feature type="signal peptide" evidence="1">
    <location>
        <begin position="1"/>
        <end position="18"/>
    </location>
</feature>
<evidence type="ECO:0000256" key="1">
    <source>
        <dbReference type="SAM" id="SignalP"/>
    </source>
</evidence>
<evidence type="ECO:0000313" key="2">
    <source>
        <dbReference type="EMBL" id="KAJ5371560.1"/>
    </source>
</evidence>
<dbReference type="RefSeq" id="XP_056577546.1">
    <property type="nucleotide sequence ID" value="XM_056721296.1"/>
</dbReference>
<accession>A0A9W9V9Q2</accession>